<dbReference type="PANTHER" id="PTHR34693">
    <property type="entry name" value="PROTEIN PAR32"/>
    <property type="match status" value="1"/>
</dbReference>
<feature type="compositionally biased region" description="Basic and acidic residues" evidence="1">
    <location>
        <begin position="11"/>
        <end position="25"/>
    </location>
</feature>
<reference evidence="2 3" key="2">
    <citation type="journal article" date="2014" name="J. Gen. Appl. Microbiol.">
        <title>The early diverging ascomycetous budding yeast Saitoella complicata has three histone deacetylases belonging to the Clr6, Hos2, and Rpd3 lineages.</title>
        <authorList>
            <person name="Nishida H."/>
            <person name="Matsumoto T."/>
            <person name="Kondo S."/>
            <person name="Hamamoto M."/>
            <person name="Yoshikawa H."/>
        </authorList>
    </citation>
    <scope>NUCLEOTIDE SEQUENCE [LARGE SCALE GENOMIC DNA]</scope>
    <source>
        <strain evidence="2 3">NRRL Y-17804</strain>
    </source>
</reference>
<dbReference type="EMBL" id="BACD03000043">
    <property type="protein sequence ID" value="GAO51277.1"/>
    <property type="molecule type" value="Genomic_DNA"/>
</dbReference>
<dbReference type="AlphaFoldDB" id="A0A0E9NN21"/>
<dbReference type="InterPro" id="IPR053203">
    <property type="entry name" value="Cisplatin_resist-associated"/>
</dbReference>
<feature type="compositionally biased region" description="Low complexity" evidence="1">
    <location>
        <begin position="131"/>
        <end position="140"/>
    </location>
</feature>
<name>A0A0E9NN21_SAICN</name>
<dbReference type="Pfam" id="PF12223">
    <property type="entry name" value="DUF3602"/>
    <property type="match status" value="1"/>
</dbReference>
<gene>
    <name evidence="2" type="ORF">G7K_5383-t1</name>
</gene>
<organism evidence="2 3">
    <name type="scientific">Saitoella complicata (strain BCRC 22490 / CBS 7301 / JCM 7358 / NBRC 10748 / NRRL Y-17804)</name>
    <dbReference type="NCBI Taxonomy" id="698492"/>
    <lineage>
        <taxon>Eukaryota</taxon>
        <taxon>Fungi</taxon>
        <taxon>Dikarya</taxon>
        <taxon>Ascomycota</taxon>
        <taxon>Taphrinomycotina</taxon>
        <taxon>Taphrinomycotina incertae sedis</taxon>
        <taxon>Saitoella</taxon>
    </lineage>
</organism>
<accession>A0A0E9NN21</accession>
<reference evidence="2 3" key="1">
    <citation type="journal article" date="2011" name="J. Gen. Appl. Microbiol.">
        <title>Draft genome sequencing of the enigmatic yeast Saitoella complicata.</title>
        <authorList>
            <person name="Nishida H."/>
            <person name="Hamamoto M."/>
            <person name="Sugiyama J."/>
        </authorList>
    </citation>
    <scope>NUCLEOTIDE SEQUENCE [LARGE SCALE GENOMIC DNA]</scope>
    <source>
        <strain evidence="2 3">NRRL Y-17804</strain>
    </source>
</reference>
<feature type="region of interest" description="Disordered" evidence="1">
    <location>
        <begin position="1"/>
        <end position="38"/>
    </location>
</feature>
<feature type="region of interest" description="Disordered" evidence="1">
    <location>
        <begin position="131"/>
        <end position="159"/>
    </location>
</feature>
<protein>
    <submittedName>
        <fullName evidence="2">Uncharacterized protein</fullName>
    </submittedName>
</protein>
<dbReference type="InterPro" id="IPR022024">
    <property type="entry name" value="DUF3602"/>
</dbReference>
<reference evidence="2 3" key="3">
    <citation type="journal article" date="2015" name="Genome Announc.">
        <title>Draft Genome Sequence of the Archiascomycetous Yeast Saitoella complicata.</title>
        <authorList>
            <person name="Yamauchi K."/>
            <person name="Kondo S."/>
            <person name="Hamamoto M."/>
            <person name="Takahashi Y."/>
            <person name="Ogura Y."/>
            <person name="Hayashi T."/>
            <person name="Nishida H."/>
        </authorList>
    </citation>
    <scope>NUCLEOTIDE SEQUENCE [LARGE SCALE GENOMIC DNA]</scope>
    <source>
        <strain evidence="2 3">NRRL Y-17804</strain>
    </source>
</reference>
<dbReference type="Proteomes" id="UP000033140">
    <property type="component" value="Unassembled WGS sequence"/>
</dbReference>
<evidence type="ECO:0000256" key="1">
    <source>
        <dbReference type="SAM" id="MobiDB-lite"/>
    </source>
</evidence>
<comment type="caution">
    <text evidence="2">The sequence shown here is derived from an EMBL/GenBank/DDBJ whole genome shotgun (WGS) entry which is preliminary data.</text>
</comment>
<feature type="region of interest" description="Disordered" evidence="1">
    <location>
        <begin position="66"/>
        <end position="89"/>
    </location>
</feature>
<sequence length="197" mass="20309">MSTTIPILENDGDRVRVHGPDEVTSHGRGGAGNFGVDTTPMIDPNVVRMEMPGAHGEAFSTGRGGTGNMGNAGSARHHVPGDPSAVTTDEFSSEQISPGLEAGEGFSTGRGGAGNVEPADNSVGVVGHGNHAHGAVGGSVDSDAVMEERREKAPEGQADAGLADKAKMMIAGLFHKNKNITPRSISRHNSVRQPPFR</sequence>
<keyword evidence="3" id="KW-1185">Reference proteome</keyword>
<evidence type="ECO:0000313" key="3">
    <source>
        <dbReference type="Proteomes" id="UP000033140"/>
    </source>
</evidence>
<dbReference type="PANTHER" id="PTHR34693:SF3">
    <property type="match status" value="1"/>
</dbReference>
<proteinExistence type="predicted"/>
<evidence type="ECO:0000313" key="2">
    <source>
        <dbReference type="EMBL" id="GAO51277.1"/>
    </source>
</evidence>